<dbReference type="PANTHER" id="PTHR11229:SF16">
    <property type="entry name" value="LARGE RIBOSOMAL SUBUNIT PROTEIN UL3C"/>
    <property type="match status" value="1"/>
</dbReference>
<keyword evidence="3 7" id="KW-0694">RNA-binding</keyword>
<comment type="function">
    <text evidence="7">One of the primary rRNA binding proteins, it binds directly near the 3'-end of the 23S rRNA, where it nucleates assembly of the 50S subunit.</text>
</comment>
<dbReference type="STRING" id="1798689.A3I29_02795"/>
<dbReference type="NCBIfam" id="TIGR03625">
    <property type="entry name" value="L3_bact"/>
    <property type="match status" value="1"/>
</dbReference>
<dbReference type="GO" id="GO:0006412">
    <property type="term" value="P:translation"/>
    <property type="evidence" value="ECO:0007669"/>
    <property type="project" value="UniProtKB-UniRule"/>
</dbReference>
<name>A0A1F6N9D6_9BACT</name>
<dbReference type="InterPro" id="IPR019927">
    <property type="entry name" value="Ribosomal_uL3_bac/org-type"/>
</dbReference>
<keyword evidence="4 7" id="KW-0689">Ribosomal protein</keyword>
<dbReference type="GO" id="GO:0019843">
    <property type="term" value="F:rRNA binding"/>
    <property type="evidence" value="ECO:0007669"/>
    <property type="project" value="UniProtKB-UniRule"/>
</dbReference>
<dbReference type="FunFam" id="2.40.30.10:FF:000004">
    <property type="entry name" value="50S ribosomal protein L3"/>
    <property type="match status" value="1"/>
</dbReference>
<dbReference type="GO" id="GO:0022625">
    <property type="term" value="C:cytosolic large ribosomal subunit"/>
    <property type="evidence" value="ECO:0007669"/>
    <property type="project" value="TreeGrafter"/>
</dbReference>
<dbReference type="HAMAP" id="MF_01325_B">
    <property type="entry name" value="Ribosomal_uL3_B"/>
    <property type="match status" value="1"/>
</dbReference>
<organism evidence="8 9">
    <name type="scientific">Candidatus Magasanikbacteria bacterium RIFCSPLOWO2_02_FULL_44_11</name>
    <dbReference type="NCBI Taxonomy" id="1798689"/>
    <lineage>
        <taxon>Bacteria</taxon>
        <taxon>Candidatus Magasanikiibacteriota</taxon>
    </lineage>
</organism>
<keyword evidence="5 7" id="KW-0687">Ribonucleoprotein</keyword>
<sequence length="232" mass="24638">MKFILGKKVGMTQVFAKNGEVVPVTKVIAGPCQVVQVKDGKQDNQVALQIGFEKKAAFRMKKPQTGHLKDLENVQFLRDFGIEKVEGIERGDVITVSTFTPGDIVSVIGTSKGKGFAGVVKRHHFRGAPASHGHKHDLRAPGSIGAGGVQRVFKGMRMAGRMGGDRVTVKNLEIVEVNSQTNELLIKGAVPGGKNGLLLINGIGDLKIEKQAKAAEIKTETAPEAAGAPQTA</sequence>
<evidence type="ECO:0000256" key="6">
    <source>
        <dbReference type="ARBA" id="ARBA00035243"/>
    </source>
</evidence>
<dbReference type="AlphaFoldDB" id="A0A1F6N9D6"/>
<evidence type="ECO:0000256" key="7">
    <source>
        <dbReference type="HAMAP-Rule" id="MF_01325"/>
    </source>
</evidence>
<evidence type="ECO:0000313" key="9">
    <source>
        <dbReference type="Proteomes" id="UP000178726"/>
    </source>
</evidence>
<keyword evidence="2 7" id="KW-0699">rRNA-binding</keyword>
<evidence type="ECO:0000256" key="1">
    <source>
        <dbReference type="ARBA" id="ARBA00006540"/>
    </source>
</evidence>
<evidence type="ECO:0000256" key="2">
    <source>
        <dbReference type="ARBA" id="ARBA00022730"/>
    </source>
</evidence>
<dbReference type="SUPFAM" id="SSF50447">
    <property type="entry name" value="Translation proteins"/>
    <property type="match status" value="1"/>
</dbReference>
<proteinExistence type="inferred from homology"/>
<comment type="caution">
    <text evidence="8">The sequence shown here is derived from an EMBL/GenBank/DDBJ whole genome shotgun (WGS) entry which is preliminary data.</text>
</comment>
<dbReference type="GO" id="GO:0003735">
    <property type="term" value="F:structural constituent of ribosome"/>
    <property type="evidence" value="ECO:0007669"/>
    <property type="project" value="UniProtKB-UniRule"/>
</dbReference>
<protein>
    <recommendedName>
        <fullName evidence="6 7">Large ribosomal subunit protein uL3</fullName>
    </recommendedName>
</protein>
<dbReference type="Proteomes" id="UP000178726">
    <property type="component" value="Unassembled WGS sequence"/>
</dbReference>
<dbReference type="Gene3D" id="2.40.30.10">
    <property type="entry name" value="Translation factors"/>
    <property type="match status" value="2"/>
</dbReference>
<dbReference type="Pfam" id="PF00297">
    <property type="entry name" value="Ribosomal_L3"/>
    <property type="match status" value="1"/>
</dbReference>
<reference evidence="8 9" key="1">
    <citation type="journal article" date="2016" name="Nat. Commun.">
        <title>Thousands of microbial genomes shed light on interconnected biogeochemical processes in an aquifer system.</title>
        <authorList>
            <person name="Anantharaman K."/>
            <person name="Brown C.T."/>
            <person name="Hug L.A."/>
            <person name="Sharon I."/>
            <person name="Castelle C.J."/>
            <person name="Probst A.J."/>
            <person name="Thomas B.C."/>
            <person name="Singh A."/>
            <person name="Wilkins M.J."/>
            <person name="Karaoz U."/>
            <person name="Brodie E.L."/>
            <person name="Williams K.H."/>
            <person name="Hubbard S.S."/>
            <person name="Banfield J.F."/>
        </authorList>
    </citation>
    <scope>NUCLEOTIDE SEQUENCE [LARGE SCALE GENOMIC DNA]</scope>
</reference>
<dbReference type="PANTHER" id="PTHR11229">
    <property type="entry name" value="50S RIBOSOMAL PROTEIN L3"/>
    <property type="match status" value="1"/>
</dbReference>
<evidence type="ECO:0000256" key="5">
    <source>
        <dbReference type="ARBA" id="ARBA00023274"/>
    </source>
</evidence>
<comment type="subunit">
    <text evidence="7">Part of the 50S ribosomal subunit. Forms a cluster with proteins L14 and L19.</text>
</comment>
<evidence type="ECO:0000256" key="3">
    <source>
        <dbReference type="ARBA" id="ARBA00022884"/>
    </source>
</evidence>
<gene>
    <name evidence="7" type="primary">rplC</name>
    <name evidence="8" type="ORF">A3I29_02795</name>
</gene>
<dbReference type="InterPro" id="IPR000597">
    <property type="entry name" value="Ribosomal_uL3"/>
</dbReference>
<dbReference type="EMBL" id="MFQK01000041">
    <property type="protein sequence ID" value="OGH80546.1"/>
    <property type="molecule type" value="Genomic_DNA"/>
</dbReference>
<evidence type="ECO:0000256" key="4">
    <source>
        <dbReference type="ARBA" id="ARBA00022980"/>
    </source>
</evidence>
<dbReference type="InterPro" id="IPR009000">
    <property type="entry name" value="Transl_B-barrel_sf"/>
</dbReference>
<accession>A0A1F6N9D6</accession>
<comment type="similarity">
    <text evidence="1 7">Belongs to the universal ribosomal protein uL3 family.</text>
</comment>
<evidence type="ECO:0000313" key="8">
    <source>
        <dbReference type="EMBL" id="OGH80546.1"/>
    </source>
</evidence>